<dbReference type="PANTHER" id="PTHR11604:SF0">
    <property type="entry name" value="PROFILIN"/>
    <property type="match status" value="1"/>
</dbReference>
<reference evidence="8 9" key="1">
    <citation type="journal article" date="2016" name="Genome Biol. Evol.">
        <title>Divergent and convergent evolution of fungal pathogenicity.</title>
        <authorList>
            <person name="Shang Y."/>
            <person name="Xiao G."/>
            <person name="Zheng P."/>
            <person name="Cen K."/>
            <person name="Zhan S."/>
            <person name="Wang C."/>
        </authorList>
    </citation>
    <scope>NUCLEOTIDE SEQUENCE [LARGE SCALE GENOMIC DNA]</scope>
    <source>
        <strain evidence="8 9">RCEF 264</strain>
    </source>
</reference>
<dbReference type="Pfam" id="PF00235">
    <property type="entry name" value="Profilin"/>
    <property type="match status" value="1"/>
</dbReference>
<dbReference type="GO" id="GO:0031097">
    <property type="term" value="C:medial cortex"/>
    <property type="evidence" value="ECO:0007669"/>
    <property type="project" value="EnsemblFungi"/>
</dbReference>
<dbReference type="InterPro" id="IPR048278">
    <property type="entry name" value="PFN"/>
</dbReference>
<dbReference type="GO" id="GO:0000755">
    <property type="term" value="P:cytogamy"/>
    <property type="evidence" value="ECO:0007669"/>
    <property type="project" value="EnsemblFungi"/>
</dbReference>
<dbReference type="Gene3D" id="3.30.450.30">
    <property type="entry name" value="Dynein light chain 2a, cytoplasmic"/>
    <property type="match status" value="1"/>
</dbReference>
<keyword evidence="9" id="KW-1185">Reference proteome</keyword>
<dbReference type="STRING" id="1081102.A0A167WW53"/>
<comment type="subcellular location">
    <subcellularLocation>
        <location evidence="1">Cytoplasm</location>
        <location evidence="1">Cytoskeleton</location>
    </subcellularLocation>
</comment>
<dbReference type="GO" id="GO:0043332">
    <property type="term" value="C:mating projection tip"/>
    <property type="evidence" value="ECO:0007669"/>
    <property type="project" value="EnsemblFungi"/>
</dbReference>
<protein>
    <recommendedName>
        <fullName evidence="7">Profilin</fullName>
    </recommendedName>
</protein>
<name>A0A167WW53_9HYPO</name>
<dbReference type="GO" id="GO:0003785">
    <property type="term" value="F:actin monomer binding"/>
    <property type="evidence" value="ECO:0007669"/>
    <property type="project" value="EnsemblFungi"/>
</dbReference>
<dbReference type="PRINTS" id="PR01640">
    <property type="entry name" value="PROFILINPLNT"/>
</dbReference>
<sequence>MSWQGYIDSSLVGSGHIDKAAIISAAGDSVWASSPGFTVKPDEMKAIAAIFEQKDSAADKAYSEGIHVADERYVATIISAEDNIMMIRKGKTGIAIAKTKQAIVVGHYGENAQASNARATVEALADYLRKSGY</sequence>
<keyword evidence="4 7" id="KW-0009">Actin-binding</keyword>
<dbReference type="SUPFAM" id="SSF55770">
    <property type="entry name" value="Profilin (actin-binding protein)"/>
    <property type="match status" value="1"/>
</dbReference>
<dbReference type="PROSITE" id="PS00414">
    <property type="entry name" value="PROFILIN"/>
    <property type="match status" value="1"/>
</dbReference>
<dbReference type="GO" id="GO:1903475">
    <property type="term" value="P:mitotic actomyosin contractile ring assembly"/>
    <property type="evidence" value="ECO:0007669"/>
    <property type="project" value="EnsemblFungi"/>
</dbReference>
<dbReference type="GO" id="GO:0051285">
    <property type="term" value="C:cell cortex of cell tip"/>
    <property type="evidence" value="ECO:0007669"/>
    <property type="project" value="EnsemblFungi"/>
</dbReference>
<dbReference type="InterPro" id="IPR027310">
    <property type="entry name" value="Profilin_CS"/>
</dbReference>
<proteinExistence type="inferred from homology"/>
<comment type="similarity">
    <text evidence="2 7">Belongs to the profilin family.</text>
</comment>
<evidence type="ECO:0000313" key="8">
    <source>
        <dbReference type="EMBL" id="OAA64248.1"/>
    </source>
</evidence>
<dbReference type="InterPro" id="IPR036140">
    <property type="entry name" value="PFN_sf"/>
</dbReference>
<evidence type="ECO:0000256" key="1">
    <source>
        <dbReference type="ARBA" id="ARBA00004245"/>
    </source>
</evidence>
<keyword evidence="3" id="KW-0963">Cytoplasm</keyword>
<dbReference type="InterPro" id="IPR005455">
    <property type="entry name" value="PFN_euk"/>
</dbReference>
<comment type="subunit">
    <text evidence="6">Occurs in many kinds of cells as a complex with monomeric actin in a 1:1 ratio.</text>
</comment>
<dbReference type="GO" id="GO:0005856">
    <property type="term" value="C:cytoskeleton"/>
    <property type="evidence" value="ECO:0007669"/>
    <property type="project" value="UniProtKB-SubCell"/>
</dbReference>
<evidence type="ECO:0000256" key="3">
    <source>
        <dbReference type="ARBA" id="ARBA00022490"/>
    </source>
</evidence>
<dbReference type="Proteomes" id="UP000076874">
    <property type="component" value="Unassembled WGS sequence"/>
</dbReference>
<evidence type="ECO:0000313" key="9">
    <source>
        <dbReference type="Proteomes" id="UP000076874"/>
    </source>
</evidence>
<dbReference type="PANTHER" id="PTHR11604">
    <property type="entry name" value="PROFILIN"/>
    <property type="match status" value="1"/>
</dbReference>
<keyword evidence="5 6" id="KW-0206">Cytoskeleton</keyword>
<organism evidence="8 9">
    <name type="scientific">Niveomyces insectorum RCEF 264</name>
    <dbReference type="NCBI Taxonomy" id="1081102"/>
    <lineage>
        <taxon>Eukaryota</taxon>
        <taxon>Fungi</taxon>
        <taxon>Dikarya</taxon>
        <taxon>Ascomycota</taxon>
        <taxon>Pezizomycotina</taxon>
        <taxon>Sordariomycetes</taxon>
        <taxon>Hypocreomycetidae</taxon>
        <taxon>Hypocreales</taxon>
        <taxon>Cordycipitaceae</taxon>
        <taxon>Niveomyces</taxon>
    </lineage>
</organism>
<evidence type="ECO:0000256" key="5">
    <source>
        <dbReference type="ARBA" id="ARBA00023212"/>
    </source>
</evidence>
<accession>A0A167WW53</accession>
<evidence type="ECO:0000256" key="6">
    <source>
        <dbReference type="RuleBase" id="RU003908"/>
    </source>
</evidence>
<dbReference type="PRINTS" id="PR00392">
    <property type="entry name" value="PROFILIN"/>
</dbReference>
<dbReference type="SMART" id="SM00392">
    <property type="entry name" value="PROF"/>
    <property type="match status" value="1"/>
</dbReference>
<dbReference type="GO" id="GO:0044396">
    <property type="term" value="P:actin cortical patch organization"/>
    <property type="evidence" value="ECO:0007669"/>
    <property type="project" value="EnsemblFungi"/>
</dbReference>
<dbReference type="OrthoDB" id="421374at2759"/>
<comment type="function">
    <text evidence="6">Binds to actin and affects the structure of the cytoskeleton. At high concentrations, profilin prevents the polymerization of actin, whereas it enhances it at low concentrations.</text>
</comment>
<dbReference type="AlphaFoldDB" id="A0A167WW53"/>
<dbReference type="EMBL" id="AZHD01000004">
    <property type="protein sequence ID" value="OAA64248.1"/>
    <property type="molecule type" value="Genomic_DNA"/>
</dbReference>
<gene>
    <name evidence="8" type="ORF">SPI_02895</name>
</gene>
<dbReference type="GO" id="GO:0030041">
    <property type="term" value="P:actin filament polymerization"/>
    <property type="evidence" value="ECO:0007669"/>
    <property type="project" value="EnsemblFungi"/>
</dbReference>
<evidence type="ECO:0000256" key="2">
    <source>
        <dbReference type="ARBA" id="ARBA00010058"/>
    </source>
</evidence>
<comment type="caution">
    <text evidence="8">The sequence shown here is derived from an EMBL/GenBank/DDBJ whole genome shotgun (WGS) entry which is preliminary data.</text>
</comment>
<evidence type="ECO:0000256" key="7">
    <source>
        <dbReference type="RuleBase" id="RU003909"/>
    </source>
</evidence>
<evidence type="ECO:0000256" key="4">
    <source>
        <dbReference type="ARBA" id="ARBA00023203"/>
    </source>
</evidence>
<dbReference type="GO" id="GO:0005085">
    <property type="term" value="F:guanyl-nucleotide exchange factor activity"/>
    <property type="evidence" value="ECO:0007669"/>
    <property type="project" value="EnsemblFungi"/>
</dbReference>
<dbReference type="CDD" id="cd00148">
    <property type="entry name" value="PROF"/>
    <property type="match status" value="1"/>
</dbReference>